<keyword evidence="4 7" id="KW-1133">Transmembrane helix</keyword>
<feature type="transmembrane region" description="Helical" evidence="7">
    <location>
        <begin position="35"/>
        <end position="56"/>
    </location>
</feature>
<name>A0A6J2X3R5_SITOR</name>
<dbReference type="GeneID" id="115874717"/>
<evidence type="ECO:0000256" key="7">
    <source>
        <dbReference type="RuleBase" id="RU368066"/>
    </source>
</evidence>
<dbReference type="FunCoup" id="A0A6J2X3R5">
    <property type="interactions" value="280"/>
</dbReference>
<keyword evidence="6" id="KW-0325">Glycoprotein</keyword>
<accession>A0A6J2X3R5</accession>
<feature type="transmembrane region" description="Helical" evidence="7">
    <location>
        <begin position="491"/>
        <end position="515"/>
    </location>
</feature>
<evidence type="ECO:0000256" key="3">
    <source>
        <dbReference type="ARBA" id="ARBA00022692"/>
    </source>
</evidence>
<evidence type="ECO:0000256" key="4">
    <source>
        <dbReference type="ARBA" id="ARBA00022989"/>
    </source>
</evidence>
<dbReference type="RefSeq" id="XP_030745823.1">
    <property type="nucleotide sequence ID" value="XM_030889963.1"/>
</dbReference>
<dbReference type="PANTHER" id="PTHR12385">
    <property type="entry name" value="CHOLINE TRANSPORTER-LIKE (SLC FAMILY 44)"/>
    <property type="match status" value="1"/>
</dbReference>
<feature type="transmembrane region" description="Helical" evidence="7">
    <location>
        <begin position="307"/>
        <end position="329"/>
    </location>
</feature>
<feature type="transmembrane region" description="Helical" evidence="7">
    <location>
        <begin position="447"/>
        <end position="471"/>
    </location>
</feature>
<feature type="transmembrane region" description="Helical" evidence="7">
    <location>
        <begin position="593"/>
        <end position="614"/>
    </location>
</feature>
<dbReference type="SUPFAM" id="SSF82866">
    <property type="entry name" value="Multidrug efflux transporter AcrB transmembrane domain"/>
    <property type="match status" value="1"/>
</dbReference>
<comment type="similarity">
    <text evidence="2 7">Belongs to the CTL (choline transporter-like) family.</text>
</comment>
<dbReference type="PANTHER" id="PTHR12385:SF14">
    <property type="entry name" value="CHOLINE TRANSPORTER-LIKE 2"/>
    <property type="match status" value="1"/>
</dbReference>
<reference evidence="9" key="1">
    <citation type="submission" date="2025-08" db="UniProtKB">
        <authorList>
            <consortium name="RefSeq"/>
        </authorList>
    </citation>
    <scope>IDENTIFICATION</scope>
    <source>
        <tissue evidence="9">Gonads</tissue>
    </source>
</reference>
<evidence type="ECO:0000256" key="5">
    <source>
        <dbReference type="ARBA" id="ARBA00023136"/>
    </source>
</evidence>
<feature type="transmembrane region" description="Helical" evidence="7">
    <location>
        <begin position="261"/>
        <end position="286"/>
    </location>
</feature>
<dbReference type="GO" id="GO:0005886">
    <property type="term" value="C:plasma membrane"/>
    <property type="evidence" value="ECO:0007669"/>
    <property type="project" value="UniProtKB-SubCell"/>
</dbReference>
<evidence type="ECO:0000256" key="2">
    <source>
        <dbReference type="ARBA" id="ARBA00007168"/>
    </source>
</evidence>
<dbReference type="CTD" id="110281"/>
<evidence type="ECO:0000256" key="6">
    <source>
        <dbReference type="ARBA" id="ARBA00023180"/>
    </source>
</evidence>
<protein>
    <recommendedName>
        <fullName evidence="7">Choline transporter-like protein</fullName>
    </recommendedName>
</protein>
<dbReference type="Pfam" id="PF04515">
    <property type="entry name" value="Choline_transpo"/>
    <property type="match status" value="1"/>
</dbReference>
<feature type="transmembrane region" description="Helical" evidence="7">
    <location>
        <begin position="234"/>
        <end position="255"/>
    </location>
</feature>
<sequence>MQDQIDERDDFRNRQPIEYDPYFDGPTKKRSCTDVICLLLFLVFLGCWVGLGAWAIKKGDPSLLLVPTDSNGQRCGLDSAVQDKPYLFFFDLTKCFDLTTAFSGCNTPQVCVKSCPDFVFIKNTEYGNNLTQVLPYCSYDVQDSNSYDENNCPTWVVPSDSLLKRCVFNAANLKNLQWNLKAFKEVNVQTFQDYTNPVQLWLSLIVHNGIVAVKDDQNIHEVAQQIIADVITSWWKILIGVVFALLACIIFILMLRWIAGVIVWFSIIAVVVALGAGVYFSAIFYSQYKKEFEADWTKTSSKTKRDIFLGLLIITSVVLGIILLVLIFLRKRITLAIALVKEGSKAVSSVTSVLFFPIVPWVLQVGVVAYAICAGVYLATVGEPLYLYKDISDACNGESYWQNNTQCFPSNFSTSSYTNCNEAKCRFYSITNEAYYPYFQAFNIFEFFWMAFFITALGQMVLAQVFAKWYWTKKKSDLPFFAVTSATCTTLRYHLGTIAFGSLIIAICRIIRLCLEYIDRKLKKYDNELTKAIMCCLKCFFWCLEKFLKFINKNAYIMCAIHGKNFCSSAKDAFSLLVRNIIRVFILDKVTDFLFFLSKLVVTIGVGAVAYVFFATDLISFMDNSGLNYGVVPVIIIMIVTYLVATLFFNVYSMAVDTLFMCFLEDIERNDGKTKPYYMSRNLMKIFGKKNVIKKDE</sequence>
<keyword evidence="8" id="KW-1185">Reference proteome</keyword>
<comment type="function">
    <text evidence="7">Choline transporter.</text>
</comment>
<feature type="transmembrane region" description="Helical" evidence="7">
    <location>
        <begin position="626"/>
        <end position="651"/>
    </location>
</feature>
<dbReference type="KEGG" id="soy:115874717"/>
<gene>
    <name evidence="9" type="primary">LOC115874717</name>
</gene>
<dbReference type="GO" id="GO:0022857">
    <property type="term" value="F:transmembrane transporter activity"/>
    <property type="evidence" value="ECO:0007669"/>
    <property type="project" value="UniProtKB-UniRule"/>
</dbReference>
<dbReference type="Proteomes" id="UP000504635">
    <property type="component" value="Unplaced"/>
</dbReference>
<evidence type="ECO:0000313" key="9">
    <source>
        <dbReference type="RefSeq" id="XP_030745823.1"/>
    </source>
</evidence>
<evidence type="ECO:0000313" key="8">
    <source>
        <dbReference type="Proteomes" id="UP000504635"/>
    </source>
</evidence>
<dbReference type="InterPro" id="IPR007603">
    <property type="entry name" value="Choline_transptr-like"/>
</dbReference>
<keyword evidence="3 7" id="KW-0812">Transmembrane</keyword>
<comment type="subcellular location">
    <subcellularLocation>
        <location evidence="7">Cell membrane</location>
        <topology evidence="7">Multi-pass membrane protein</topology>
    </subcellularLocation>
    <subcellularLocation>
        <location evidence="1">Membrane</location>
        <topology evidence="1">Multi-pass membrane protein</topology>
    </subcellularLocation>
</comment>
<organism evidence="8 9">
    <name type="scientific">Sitophilus oryzae</name>
    <name type="common">Rice weevil</name>
    <name type="synonym">Curculio oryzae</name>
    <dbReference type="NCBI Taxonomy" id="7048"/>
    <lineage>
        <taxon>Eukaryota</taxon>
        <taxon>Metazoa</taxon>
        <taxon>Ecdysozoa</taxon>
        <taxon>Arthropoda</taxon>
        <taxon>Hexapoda</taxon>
        <taxon>Insecta</taxon>
        <taxon>Pterygota</taxon>
        <taxon>Neoptera</taxon>
        <taxon>Endopterygota</taxon>
        <taxon>Coleoptera</taxon>
        <taxon>Polyphaga</taxon>
        <taxon>Cucujiformia</taxon>
        <taxon>Curculionidae</taxon>
        <taxon>Dryophthorinae</taxon>
        <taxon>Sitophilus</taxon>
    </lineage>
</organism>
<dbReference type="OrthoDB" id="420519at2759"/>
<evidence type="ECO:0000256" key="1">
    <source>
        <dbReference type="ARBA" id="ARBA00004141"/>
    </source>
</evidence>
<feature type="transmembrane region" description="Helical" evidence="7">
    <location>
        <begin position="358"/>
        <end position="379"/>
    </location>
</feature>
<keyword evidence="5 7" id="KW-0472">Membrane</keyword>
<dbReference type="InParanoid" id="A0A6J2X3R5"/>
<proteinExistence type="inferred from homology"/>
<dbReference type="AlphaFoldDB" id="A0A6J2X3R5"/>